<dbReference type="Pfam" id="PF05368">
    <property type="entry name" value="NmrA"/>
    <property type="match status" value="1"/>
</dbReference>
<dbReference type="AlphaFoldDB" id="A0A9P5TXG9"/>
<dbReference type="Proteomes" id="UP000772434">
    <property type="component" value="Unassembled WGS sequence"/>
</dbReference>
<proteinExistence type="inferred from homology"/>
<evidence type="ECO:0000256" key="2">
    <source>
        <dbReference type="ARBA" id="ARBA00022857"/>
    </source>
</evidence>
<comment type="caution">
    <text evidence="4">The sequence shown here is derived from an EMBL/GenBank/DDBJ whole genome shotgun (WGS) entry which is preliminary data.</text>
</comment>
<dbReference type="PANTHER" id="PTHR42748:SF14">
    <property type="entry name" value="SNOAL-LIKE DOMAIN-CONTAINING PROTEIN"/>
    <property type="match status" value="1"/>
</dbReference>
<dbReference type="OrthoDB" id="300709at2759"/>
<accession>A0A9P5TXG9</accession>
<dbReference type="InterPro" id="IPR036291">
    <property type="entry name" value="NAD(P)-bd_dom_sf"/>
</dbReference>
<dbReference type="InterPro" id="IPR008030">
    <property type="entry name" value="NmrA-like"/>
</dbReference>
<name>A0A9P5TXG9_9AGAR</name>
<dbReference type="InterPro" id="IPR051164">
    <property type="entry name" value="NmrA-like_oxidored"/>
</dbReference>
<evidence type="ECO:0000256" key="1">
    <source>
        <dbReference type="ARBA" id="ARBA00006328"/>
    </source>
</evidence>
<reference evidence="4" key="1">
    <citation type="submission" date="2020-11" db="EMBL/GenBank/DDBJ databases">
        <authorList>
            <consortium name="DOE Joint Genome Institute"/>
            <person name="Ahrendt S."/>
            <person name="Riley R."/>
            <person name="Andreopoulos W."/>
            <person name="Labutti K."/>
            <person name="Pangilinan J."/>
            <person name="Ruiz-Duenas F.J."/>
            <person name="Barrasa J.M."/>
            <person name="Sanchez-Garcia M."/>
            <person name="Camarero S."/>
            <person name="Miyauchi S."/>
            <person name="Serrano A."/>
            <person name="Linde D."/>
            <person name="Babiker R."/>
            <person name="Drula E."/>
            <person name="Ayuso-Fernandez I."/>
            <person name="Pacheco R."/>
            <person name="Padilla G."/>
            <person name="Ferreira P."/>
            <person name="Barriuso J."/>
            <person name="Kellner H."/>
            <person name="Castanera R."/>
            <person name="Alfaro M."/>
            <person name="Ramirez L."/>
            <person name="Pisabarro A.G."/>
            <person name="Kuo A."/>
            <person name="Tritt A."/>
            <person name="Lipzen A."/>
            <person name="He G."/>
            <person name="Yan M."/>
            <person name="Ng V."/>
            <person name="Cullen D."/>
            <person name="Martin F."/>
            <person name="Rosso M.-N."/>
            <person name="Henrissat B."/>
            <person name="Hibbett D."/>
            <person name="Martinez A.T."/>
            <person name="Grigoriev I.V."/>
        </authorList>
    </citation>
    <scope>NUCLEOTIDE SEQUENCE</scope>
    <source>
        <strain evidence="4">AH 40177</strain>
    </source>
</reference>
<dbReference type="EMBL" id="JADNRY010000353">
    <property type="protein sequence ID" value="KAF9058756.1"/>
    <property type="molecule type" value="Genomic_DNA"/>
</dbReference>
<comment type="similarity">
    <text evidence="1">Belongs to the NmrA-type oxidoreductase family.</text>
</comment>
<protein>
    <recommendedName>
        <fullName evidence="3">NmrA-like domain-containing protein</fullName>
    </recommendedName>
</protein>
<dbReference type="GO" id="GO:0005634">
    <property type="term" value="C:nucleus"/>
    <property type="evidence" value="ECO:0007669"/>
    <property type="project" value="TreeGrafter"/>
</dbReference>
<gene>
    <name evidence="4" type="ORF">BDP27DRAFT_1432330</name>
</gene>
<keyword evidence="2" id="KW-0521">NADP</keyword>
<evidence type="ECO:0000313" key="5">
    <source>
        <dbReference type="Proteomes" id="UP000772434"/>
    </source>
</evidence>
<dbReference type="Gene3D" id="3.90.25.10">
    <property type="entry name" value="UDP-galactose 4-epimerase, domain 1"/>
    <property type="match status" value="1"/>
</dbReference>
<sequence length="349" mass="39363">MTSLKEILVIGGTGAQGIPVVEALSESKRYRVRILTRNGKSSRAQRLSRLPNVTLIEGRQDSQDDLHRALKGVYGAWVNLDSFTLGEKNELFYGIRAYEIARYERVQHYIWGNTAYALKRANWDKKYHFAHGDAKGRISDFILAQGQSGMRSSILSTCPYINTLVDGIFVPKEQPDGSFAWINPAKKGKFPLIAVEDIGHYSLWLFDNVSESAGLDLQVVTDYVSFEDIANTFTAVTGKKGVHKSVPFEEYLTLVEPYPNAPMNWFAGRDVAQDEASMSWRENCTAFWHYYNDGVNGVADLDLLTRIHPNRIMSLEEWMRKVDYDGHGKPGTVLKGLQDLLEGKPMSKD</sequence>
<dbReference type="SUPFAM" id="SSF51735">
    <property type="entry name" value="NAD(P)-binding Rossmann-fold domains"/>
    <property type="match status" value="1"/>
</dbReference>
<organism evidence="4 5">
    <name type="scientific">Rhodocollybia butyracea</name>
    <dbReference type="NCBI Taxonomy" id="206335"/>
    <lineage>
        <taxon>Eukaryota</taxon>
        <taxon>Fungi</taxon>
        <taxon>Dikarya</taxon>
        <taxon>Basidiomycota</taxon>
        <taxon>Agaricomycotina</taxon>
        <taxon>Agaricomycetes</taxon>
        <taxon>Agaricomycetidae</taxon>
        <taxon>Agaricales</taxon>
        <taxon>Marasmiineae</taxon>
        <taxon>Omphalotaceae</taxon>
        <taxon>Rhodocollybia</taxon>
    </lineage>
</organism>
<evidence type="ECO:0000313" key="4">
    <source>
        <dbReference type="EMBL" id="KAF9058756.1"/>
    </source>
</evidence>
<dbReference type="PANTHER" id="PTHR42748">
    <property type="entry name" value="NITROGEN METABOLITE REPRESSION PROTEIN NMRA FAMILY MEMBER"/>
    <property type="match status" value="1"/>
</dbReference>
<evidence type="ECO:0000259" key="3">
    <source>
        <dbReference type="Pfam" id="PF05368"/>
    </source>
</evidence>
<feature type="domain" description="NmrA-like" evidence="3">
    <location>
        <begin position="5"/>
        <end position="258"/>
    </location>
</feature>
<dbReference type="Gene3D" id="3.40.50.720">
    <property type="entry name" value="NAD(P)-binding Rossmann-like Domain"/>
    <property type="match status" value="1"/>
</dbReference>
<keyword evidence="5" id="KW-1185">Reference proteome</keyword>